<dbReference type="EC" id="3.4.21.53" evidence="11"/>
<comment type="function">
    <text evidence="11">ATP-dependent serine protease that mediates the selective degradation of misfolded, unassembled or oxidatively damaged polypeptides as well as certain short-lived regulatory proteins in the mitochondrial matrix. May also have a chaperone function in the assembly of inner membrane protein complexes. Participates in the regulation of mitochondrial gene expression and in the maintenance of the integrity of the mitochondrial genome. Binds to mitochondrial DNA in a site-specific manner.</text>
</comment>
<dbReference type="FunFam" id="1.20.5.5270:FF:000001">
    <property type="entry name" value="Lon protease homolog, mitochondrial"/>
    <property type="match status" value="1"/>
</dbReference>
<evidence type="ECO:0000256" key="10">
    <source>
        <dbReference type="ARBA" id="ARBA00050665"/>
    </source>
</evidence>
<dbReference type="Pfam" id="PF22667">
    <property type="entry name" value="Lon_lid"/>
    <property type="match status" value="1"/>
</dbReference>
<dbReference type="InterPro" id="IPR027417">
    <property type="entry name" value="P-loop_NTPase"/>
</dbReference>
<reference evidence="17 18" key="1">
    <citation type="journal article" date="2021" name="Sci. Rep.">
        <title>The genome of the diatom Chaetoceros tenuissimus carries an ancient integrated fragment of an extant virus.</title>
        <authorList>
            <person name="Hongo Y."/>
            <person name="Kimura K."/>
            <person name="Takaki Y."/>
            <person name="Yoshida Y."/>
            <person name="Baba S."/>
            <person name="Kobayashi G."/>
            <person name="Nagasaki K."/>
            <person name="Hano T."/>
            <person name="Tomaru Y."/>
        </authorList>
    </citation>
    <scope>NUCLEOTIDE SEQUENCE [LARGE SCALE GENOMIC DNA]</scope>
    <source>
        <strain evidence="17 18">NIES-3715</strain>
    </source>
</reference>
<evidence type="ECO:0000256" key="5">
    <source>
        <dbReference type="ARBA" id="ARBA00022801"/>
    </source>
</evidence>
<dbReference type="FunFam" id="3.40.50.300:FF:000021">
    <property type="entry name" value="Lon protease homolog"/>
    <property type="match status" value="1"/>
</dbReference>
<evidence type="ECO:0000256" key="11">
    <source>
        <dbReference type="HAMAP-Rule" id="MF_03120"/>
    </source>
</evidence>
<evidence type="ECO:0000259" key="16">
    <source>
        <dbReference type="PROSITE" id="PS51787"/>
    </source>
</evidence>
<dbReference type="PANTHER" id="PTHR43718:SF2">
    <property type="entry name" value="LON PROTEASE HOMOLOG, MITOCHONDRIAL"/>
    <property type="match status" value="1"/>
</dbReference>
<dbReference type="InterPro" id="IPR003959">
    <property type="entry name" value="ATPase_AAA_core"/>
</dbReference>
<dbReference type="GO" id="GO:0005759">
    <property type="term" value="C:mitochondrial matrix"/>
    <property type="evidence" value="ECO:0007669"/>
    <property type="project" value="UniProtKB-SubCell"/>
</dbReference>
<sequence>MLRCSKLVTSYHNRRAIHSFSATNGLINTPSSRNFFWSGNDGDDNSNNGKGGNQKSNSRNEVKANSSDGNGEEVISSGAAMPTKIGIGDEAPRYPHLTALPLINKPLFPGIITSVTVSDEATIDALEKIKGTGAGGYVATFLRKKYPTGVTEGGVLIDHPEVITDASDIYKVGTLAQIHRINRNFGHQHDNVLQDTIIDDNDPDINDDKSVSVLLLAHRRIGLLSVDNVGPPIDTLCSHWPKMYYKMGEDTAQDDIIRALSNEVLKTVRDIAQTNPLFRENVNFYPMRVDSNDPYRLADFAASLTTGSPEELQNVLEEKDPEARLQMALELLSKERELSKIQQEISKKVEEKMSETQRKYMLTEQLKSIKKELGMEKDDKEALLTKYRKKMASYSTVPEEISEVIDSELEKLSTLEKNSSEFNVTRSYLDWLTSVPWGEISEENFDIKRAREVLDRDHYGMDEVKDTILAYIAIGKLKGGIQGKILCLSGPPGVGKTSIAKSVAEALGRKFYRFSVGGLSDVSEIKGHRRTYVGAMPGKAIQCLKTSGTMNPLVLIDEIDKLGTGYRGDPAAALLELLDPSQNDSFMDHFMDVPVDMSRVLFMCTANDLGTIPGPLLDRMEVVRLSGYDVPEKVQIAEQYLVPKALKECGLAQEIIDQESERSNEQEEGDSSEDKKSVQNSIPESLTIDRTAIDKLVRWYCREAGVRNLNKYIEKISRKLALQVVAEEEGAELTKDSKRKSDTWVVSEDNLDNYVGKPIFTSDRLYDKDPLPHGIVMGLAWTSMGGSALYIETQAIKRGTDDKGKPKGGGGLKVTGQLGEVMNESSQISYTVARARLAEIDPDSNYFDNTDVHMHVPEGATPKDGPSAGITMTTAMLSLALDKPIRNDLAMTGEISLTGKVLPVGGIKEKIMAARRAGITCVILPSQNQRDYDEMPDYLKEGMEVHFAEDYQKVYDVAFG</sequence>
<gene>
    <name evidence="17" type="ORF">CTEN210_14970</name>
</gene>
<comment type="subunit">
    <text evidence="11">Homohexamer or homoheptamer. Organized in a ring with a central cavity.</text>
</comment>
<dbReference type="Gene3D" id="2.30.130.40">
    <property type="entry name" value="LON domain-like"/>
    <property type="match status" value="1"/>
</dbReference>
<evidence type="ECO:0000256" key="13">
    <source>
        <dbReference type="RuleBase" id="RU000591"/>
    </source>
</evidence>
<dbReference type="InterPro" id="IPR008268">
    <property type="entry name" value="Peptidase_S16_AS"/>
</dbReference>
<keyword evidence="4 11" id="KW-0547">Nucleotide-binding</keyword>
<keyword evidence="6 11" id="KW-0720">Serine protease</keyword>
<evidence type="ECO:0000313" key="18">
    <source>
        <dbReference type="Proteomes" id="UP001054902"/>
    </source>
</evidence>
<dbReference type="GO" id="GO:0051131">
    <property type="term" value="P:chaperone-mediated protein complex assembly"/>
    <property type="evidence" value="ECO:0007669"/>
    <property type="project" value="UniProtKB-UniRule"/>
</dbReference>
<dbReference type="PRINTS" id="PR00830">
    <property type="entry name" value="ENDOLAPTASE"/>
</dbReference>
<dbReference type="GO" id="GO:0004252">
    <property type="term" value="F:serine-type endopeptidase activity"/>
    <property type="evidence" value="ECO:0007669"/>
    <property type="project" value="UniProtKB-UniRule"/>
</dbReference>
<dbReference type="Gene3D" id="1.10.8.60">
    <property type="match status" value="1"/>
</dbReference>
<keyword evidence="18" id="KW-1185">Reference proteome</keyword>
<dbReference type="SUPFAM" id="SSF52540">
    <property type="entry name" value="P-loop containing nucleoside triphosphate hydrolases"/>
    <property type="match status" value="1"/>
</dbReference>
<keyword evidence="9 11" id="KW-0496">Mitochondrion</keyword>
<dbReference type="NCBIfam" id="TIGR00763">
    <property type="entry name" value="lon"/>
    <property type="match status" value="1"/>
</dbReference>
<evidence type="ECO:0000256" key="6">
    <source>
        <dbReference type="ARBA" id="ARBA00022825"/>
    </source>
</evidence>
<dbReference type="HAMAP" id="MF_03120">
    <property type="entry name" value="lonm_euk"/>
    <property type="match status" value="1"/>
</dbReference>
<keyword evidence="3 11" id="KW-0645">Protease</keyword>
<dbReference type="InterPro" id="IPR020568">
    <property type="entry name" value="Ribosomal_Su5_D2-typ_SF"/>
</dbReference>
<dbReference type="GO" id="GO:0005524">
    <property type="term" value="F:ATP binding"/>
    <property type="evidence" value="ECO:0007669"/>
    <property type="project" value="UniProtKB-UniRule"/>
</dbReference>
<evidence type="ECO:0000256" key="8">
    <source>
        <dbReference type="ARBA" id="ARBA00023125"/>
    </source>
</evidence>
<comment type="caution">
    <text evidence="17">The sequence shown here is derived from an EMBL/GenBank/DDBJ whole genome shotgun (WGS) entry which is preliminary data.</text>
</comment>
<evidence type="ECO:0000256" key="1">
    <source>
        <dbReference type="ARBA" id="ARBA00004229"/>
    </source>
</evidence>
<dbReference type="SUPFAM" id="SSF54211">
    <property type="entry name" value="Ribosomal protein S5 domain 2-like"/>
    <property type="match status" value="1"/>
</dbReference>
<dbReference type="EMBL" id="BLLK01000062">
    <property type="protein sequence ID" value="GFH58494.1"/>
    <property type="molecule type" value="Genomic_DNA"/>
</dbReference>
<dbReference type="GO" id="GO:0043565">
    <property type="term" value="F:sequence-specific DNA binding"/>
    <property type="evidence" value="ECO:0007669"/>
    <property type="project" value="UniProtKB-UniRule"/>
</dbReference>
<feature type="compositionally biased region" description="Low complexity" evidence="14">
    <location>
        <begin position="45"/>
        <end position="57"/>
    </location>
</feature>
<evidence type="ECO:0000256" key="3">
    <source>
        <dbReference type="ARBA" id="ARBA00022670"/>
    </source>
</evidence>
<dbReference type="Gene3D" id="1.20.5.5270">
    <property type="match status" value="1"/>
</dbReference>
<dbReference type="InterPro" id="IPR027065">
    <property type="entry name" value="Lon_Prtase"/>
</dbReference>
<dbReference type="GO" id="GO:0009507">
    <property type="term" value="C:chloroplast"/>
    <property type="evidence" value="ECO:0007669"/>
    <property type="project" value="UniProtKB-SubCell"/>
</dbReference>
<dbReference type="InterPro" id="IPR003111">
    <property type="entry name" value="Lon_prtase_N"/>
</dbReference>
<feature type="active site" evidence="11 12">
    <location>
        <position position="910"/>
    </location>
</feature>
<feature type="region of interest" description="Disordered" evidence="14">
    <location>
        <begin position="37"/>
        <end position="75"/>
    </location>
</feature>
<proteinExistence type="inferred from homology"/>
<dbReference type="FunFam" id="1.20.58.1480:FF:000002">
    <property type="entry name" value="Lon protease homolog, mitochondrial"/>
    <property type="match status" value="1"/>
</dbReference>
<dbReference type="InterPro" id="IPR015947">
    <property type="entry name" value="PUA-like_sf"/>
</dbReference>
<dbReference type="Pfam" id="PF02190">
    <property type="entry name" value="LON_substr_bdg"/>
    <property type="match status" value="1"/>
</dbReference>
<dbReference type="SMART" id="SM00382">
    <property type="entry name" value="AAA"/>
    <property type="match status" value="1"/>
</dbReference>
<dbReference type="AlphaFoldDB" id="A0AAD3D659"/>
<organism evidence="17 18">
    <name type="scientific">Chaetoceros tenuissimus</name>
    <dbReference type="NCBI Taxonomy" id="426638"/>
    <lineage>
        <taxon>Eukaryota</taxon>
        <taxon>Sar</taxon>
        <taxon>Stramenopiles</taxon>
        <taxon>Ochrophyta</taxon>
        <taxon>Bacillariophyta</taxon>
        <taxon>Coscinodiscophyceae</taxon>
        <taxon>Chaetocerotophycidae</taxon>
        <taxon>Chaetocerotales</taxon>
        <taxon>Chaetocerotaceae</taxon>
        <taxon>Chaetoceros</taxon>
    </lineage>
</organism>
<dbReference type="GO" id="GO:0003697">
    <property type="term" value="F:single-stranded DNA binding"/>
    <property type="evidence" value="ECO:0007669"/>
    <property type="project" value="TreeGrafter"/>
</dbReference>
<feature type="region of interest" description="Disordered" evidence="14">
    <location>
        <begin position="657"/>
        <end position="681"/>
    </location>
</feature>
<evidence type="ECO:0000256" key="12">
    <source>
        <dbReference type="PROSITE-ProRule" id="PRU01122"/>
    </source>
</evidence>
<dbReference type="PROSITE" id="PS51787">
    <property type="entry name" value="LON_N"/>
    <property type="match status" value="1"/>
</dbReference>
<dbReference type="Pfam" id="PF05362">
    <property type="entry name" value="Lon_C"/>
    <property type="match status" value="1"/>
</dbReference>
<dbReference type="Gene3D" id="1.20.58.1480">
    <property type="match status" value="1"/>
</dbReference>
<dbReference type="CDD" id="cd19500">
    <property type="entry name" value="RecA-like_Lon"/>
    <property type="match status" value="1"/>
</dbReference>
<evidence type="ECO:0000256" key="9">
    <source>
        <dbReference type="ARBA" id="ARBA00023128"/>
    </source>
</evidence>
<dbReference type="InterPro" id="IPR008269">
    <property type="entry name" value="Lon_proteolytic"/>
</dbReference>
<dbReference type="PROSITE" id="PS01046">
    <property type="entry name" value="LON_SER"/>
    <property type="match status" value="1"/>
</dbReference>
<dbReference type="GO" id="GO:0016887">
    <property type="term" value="F:ATP hydrolysis activity"/>
    <property type="evidence" value="ECO:0007669"/>
    <property type="project" value="UniProtKB-UniRule"/>
</dbReference>
<dbReference type="FunFam" id="3.30.230.10:FF:000015">
    <property type="entry name" value="Lon protease homolog, mitochondrial"/>
    <property type="match status" value="1"/>
</dbReference>
<dbReference type="Pfam" id="PF00004">
    <property type="entry name" value="AAA"/>
    <property type="match status" value="1"/>
</dbReference>
<dbReference type="GO" id="GO:0070407">
    <property type="term" value="P:oxidation-dependent protein catabolic process"/>
    <property type="evidence" value="ECO:0007669"/>
    <property type="project" value="UniProtKB-UniRule"/>
</dbReference>
<dbReference type="InterPro" id="IPR027503">
    <property type="entry name" value="Lonm_euk"/>
</dbReference>
<comment type="subcellular location">
    <subcellularLocation>
        <location evidence="2 11">Mitochondrion matrix</location>
    </subcellularLocation>
    <subcellularLocation>
        <location evidence="1">Plastid</location>
        <location evidence="1">Chloroplast</location>
    </subcellularLocation>
</comment>
<evidence type="ECO:0000256" key="14">
    <source>
        <dbReference type="SAM" id="MobiDB-lite"/>
    </source>
</evidence>
<dbReference type="GO" id="GO:0034599">
    <property type="term" value="P:cellular response to oxidative stress"/>
    <property type="evidence" value="ECO:0007669"/>
    <property type="project" value="UniProtKB-UniRule"/>
</dbReference>
<dbReference type="InterPro" id="IPR046336">
    <property type="entry name" value="Lon_prtase_N_sf"/>
</dbReference>
<evidence type="ECO:0000256" key="4">
    <source>
        <dbReference type="ARBA" id="ARBA00022741"/>
    </source>
</evidence>
<keyword evidence="8 11" id="KW-0238">DNA-binding</keyword>
<dbReference type="PANTHER" id="PTHR43718">
    <property type="entry name" value="LON PROTEASE"/>
    <property type="match status" value="1"/>
</dbReference>
<keyword evidence="7 11" id="KW-0067">ATP-binding</keyword>
<evidence type="ECO:0000256" key="2">
    <source>
        <dbReference type="ARBA" id="ARBA00004305"/>
    </source>
</evidence>
<feature type="binding site" evidence="11">
    <location>
        <begin position="490"/>
        <end position="497"/>
    </location>
    <ligand>
        <name>ATP</name>
        <dbReference type="ChEBI" id="CHEBI:30616"/>
    </ligand>
</feature>
<protein>
    <recommendedName>
        <fullName evidence="11">Lon protease homolog, mitochondrial</fullName>
        <ecNumber evidence="11">3.4.21.53</ecNumber>
    </recommendedName>
</protein>
<evidence type="ECO:0000256" key="7">
    <source>
        <dbReference type="ARBA" id="ARBA00022840"/>
    </source>
</evidence>
<dbReference type="InterPro" id="IPR054594">
    <property type="entry name" value="Lon_lid"/>
</dbReference>
<dbReference type="GO" id="GO:0007005">
    <property type="term" value="P:mitochondrion organization"/>
    <property type="evidence" value="ECO:0007669"/>
    <property type="project" value="TreeGrafter"/>
</dbReference>
<dbReference type="Gene3D" id="3.40.50.300">
    <property type="entry name" value="P-loop containing nucleotide triphosphate hydrolases"/>
    <property type="match status" value="1"/>
</dbReference>
<comment type="catalytic activity">
    <reaction evidence="10 11">
        <text>Hydrolysis of proteins in presence of ATP.</text>
        <dbReference type="EC" id="3.4.21.53"/>
    </reaction>
</comment>
<evidence type="ECO:0000259" key="15">
    <source>
        <dbReference type="PROSITE" id="PS51786"/>
    </source>
</evidence>
<name>A0AAD3D659_9STRA</name>
<keyword evidence="5 11" id="KW-0378">Hydrolase</keyword>
<dbReference type="PROSITE" id="PS51786">
    <property type="entry name" value="LON_PROTEOLYTIC"/>
    <property type="match status" value="1"/>
</dbReference>
<dbReference type="InterPro" id="IPR003593">
    <property type="entry name" value="AAA+_ATPase"/>
</dbReference>
<evidence type="ECO:0000313" key="17">
    <source>
        <dbReference type="EMBL" id="GFH58494.1"/>
    </source>
</evidence>
<dbReference type="SMART" id="SM00464">
    <property type="entry name" value="LON"/>
    <property type="match status" value="1"/>
</dbReference>
<dbReference type="InterPro" id="IPR004815">
    <property type="entry name" value="Lon_bac/euk-typ"/>
</dbReference>
<feature type="active site" evidence="11 12">
    <location>
        <position position="867"/>
    </location>
</feature>
<feature type="domain" description="Lon proteolytic" evidence="15">
    <location>
        <begin position="770"/>
        <end position="960"/>
    </location>
</feature>
<dbReference type="GO" id="GO:0006515">
    <property type="term" value="P:protein quality control for misfolded or incompletely synthesized proteins"/>
    <property type="evidence" value="ECO:0007669"/>
    <property type="project" value="UniProtKB-UniRule"/>
</dbReference>
<dbReference type="GO" id="GO:0004176">
    <property type="term" value="F:ATP-dependent peptidase activity"/>
    <property type="evidence" value="ECO:0007669"/>
    <property type="project" value="UniProtKB-UniRule"/>
</dbReference>
<accession>A0AAD3D659</accession>
<dbReference type="InterPro" id="IPR014721">
    <property type="entry name" value="Ribsml_uS5_D2-typ_fold_subgr"/>
</dbReference>
<feature type="domain" description="Lon N-terminal" evidence="16">
    <location>
        <begin position="97"/>
        <end position="336"/>
    </location>
</feature>
<dbReference type="Gene3D" id="3.30.230.10">
    <property type="match status" value="1"/>
</dbReference>
<dbReference type="Proteomes" id="UP001054902">
    <property type="component" value="Unassembled WGS sequence"/>
</dbReference>
<dbReference type="SUPFAM" id="SSF88697">
    <property type="entry name" value="PUA domain-like"/>
    <property type="match status" value="1"/>
</dbReference>
<comment type="similarity">
    <text evidence="11 12 13">Belongs to the peptidase S16 family.</text>
</comment>